<name>A0A8J3V1M5_9ACTN</name>
<reference evidence="2" key="1">
    <citation type="submission" date="2021-01" db="EMBL/GenBank/DDBJ databases">
        <title>Whole genome shotgun sequence of Planotetraspora thailandica NBRC 104271.</title>
        <authorList>
            <person name="Komaki H."/>
            <person name="Tamura T."/>
        </authorList>
    </citation>
    <scope>NUCLEOTIDE SEQUENCE</scope>
    <source>
        <strain evidence="2">NBRC 104271</strain>
    </source>
</reference>
<sequence>MCDGAEYERDRLLPQDPSLGLLGFDEASETGGRGEMGADDRIEQARLLYEQAVFGGDTDAVTAAERELDAVEADLALSRGRVVHAWFLQSGHENPEELSLFERAADLYRRLGNVSGEAEALFWIGAFHQVVRSDDAAAIPVLEQSCQKAMGIGDSLTASYALRHLGIADQRAGHLKSARERLEESTRLRREVGFLPGVAANLVGLAYVTAEEGRRDEALGLLDEARSIAEAAGAYGILRHVQEAQARL</sequence>
<evidence type="ECO:0000256" key="1">
    <source>
        <dbReference type="SAM" id="MobiDB-lite"/>
    </source>
</evidence>
<protein>
    <recommendedName>
        <fullName evidence="4">MalT-like TPR region domain-containing protein</fullName>
    </recommendedName>
</protein>
<gene>
    <name evidence="2" type="ORF">Pth03_40260</name>
</gene>
<proteinExistence type="predicted"/>
<evidence type="ECO:0000313" key="2">
    <source>
        <dbReference type="EMBL" id="GII55637.1"/>
    </source>
</evidence>
<dbReference type="Proteomes" id="UP000605992">
    <property type="component" value="Unassembled WGS sequence"/>
</dbReference>
<dbReference type="AlphaFoldDB" id="A0A8J3V1M5"/>
<accession>A0A8J3V1M5</accession>
<feature type="region of interest" description="Disordered" evidence="1">
    <location>
        <begin position="16"/>
        <end position="36"/>
    </location>
</feature>
<dbReference type="EMBL" id="BOOR01000027">
    <property type="protein sequence ID" value="GII55637.1"/>
    <property type="molecule type" value="Genomic_DNA"/>
</dbReference>
<dbReference type="Gene3D" id="1.25.40.10">
    <property type="entry name" value="Tetratricopeptide repeat domain"/>
    <property type="match status" value="1"/>
</dbReference>
<keyword evidence="3" id="KW-1185">Reference proteome</keyword>
<evidence type="ECO:0000313" key="3">
    <source>
        <dbReference type="Proteomes" id="UP000605992"/>
    </source>
</evidence>
<dbReference type="SUPFAM" id="SSF48452">
    <property type="entry name" value="TPR-like"/>
    <property type="match status" value="1"/>
</dbReference>
<organism evidence="2 3">
    <name type="scientific">Planotetraspora thailandica</name>
    <dbReference type="NCBI Taxonomy" id="487172"/>
    <lineage>
        <taxon>Bacteria</taxon>
        <taxon>Bacillati</taxon>
        <taxon>Actinomycetota</taxon>
        <taxon>Actinomycetes</taxon>
        <taxon>Streptosporangiales</taxon>
        <taxon>Streptosporangiaceae</taxon>
        <taxon>Planotetraspora</taxon>
    </lineage>
</organism>
<comment type="caution">
    <text evidence="2">The sequence shown here is derived from an EMBL/GenBank/DDBJ whole genome shotgun (WGS) entry which is preliminary data.</text>
</comment>
<evidence type="ECO:0008006" key="4">
    <source>
        <dbReference type="Google" id="ProtNLM"/>
    </source>
</evidence>
<dbReference type="InterPro" id="IPR011990">
    <property type="entry name" value="TPR-like_helical_dom_sf"/>
</dbReference>